<dbReference type="InterPro" id="IPR002347">
    <property type="entry name" value="SDR_fam"/>
</dbReference>
<accession>A0ABY6D7C3</accession>
<sequence>MNASFDFKDQTLVLTGATGGIGRTIAQLFHLSGANLVLSDHDADALSAFADSFGETKRIATRAGDAADPATADALVDMAAKRFGGIDFLIPGAGIYPSEPFAEMSDDQWRRTLSINLDGVFYICRRAVPHLRDRSAIVHLTSLAAHRGAQTNAHYAATKGAIGAFSRSLARELAPKTRSNAIAPGIIETPMIGDFMKVRADETLKSTPLRRLGQPEEVASVAAFLCSDAAGFVTGETIQVNGGLYMVA</sequence>
<evidence type="ECO:0000256" key="1">
    <source>
        <dbReference type="ARBA" id="ARBA00006484"/>
    </source>
</evidence>
<dbReference type="CDD" id="cd05233">
    <property type="entry name" value="SDR_c"/>
    <property type="match status" value="1"/>
</dbReference>
<dbReference type="SUPFAM" id="SSF51735">
    <property type="entry name" value="NAD(P)-binding Rossmann-fold domains"/>
    <property type="match status" value="1"/>
</dbReference>
<dbReference type="Proteomes" id="UP001064087">
    <property type="component" value="Chromosome"/>
</dbReference>
<evidence type="ECO:0000313" key="3">
    <source>
        <dbReference type="EMBL" id="UXX82051.1"/>
    </source>
</evidence>
<organism evidence="3 4">
    <name type="scientific">Roseovarius pelagicus</name>
    <dbReference type="NCBI Taxonomy" id="2980108"/>
    <lineage>
        <taxon>Bacteria</taxon>
        <taxon>Pseudomonadati</taxon>
        <taxon>Pseudomonadota</taxon>
        <taxon>Alphaproteobacteria</taxon>
        <taxon>Rhodobacterales</taxon>
        <taxon>Roseobacteraceae</taxon>
        <taxon>Roseovarius</taxon>
    </lineage>
</organism>
<dbReference type="EMBL" id="CP106738">
    <property type="protein sequence ID" value="UXX82051.1"/>
    <property type="molecule type" value="Genomic_DNA"/>
</dbReference>
<comment type="similarity">
    <text evidence="1">Belongs to the short-chain dehydrogenases/reductases (SDR) family.</text>
</comment>
<proteinExistence type="inferred from homology"/>
<dbReference type="PRINTS" id="PR00080">
    <property type="entry name" value="SDRFAMILY"/>
</dbReference>
<name>A0ABY6D7C3_9RHOB</name>
<dbReference type="PROSITE" id="PS00061">
    <property type="entry name" value="ADH_SHORT"/>
    <property type="match status" value="1"/>
</dbReference>
<evidence type="ECO:0000259" key="2">
    <source>
        <dbReference type="SMART" id="SM00822"/>
    </source>
</evidence>
<dbReference type="InterPro" id="IPR057326">
    <property type="entry name" value="KR_dom"/>
</dbReference>
<gene>
    <name evidence="3" type="ORF">N7U68_13145</name>
</gene>
<reference evidence="3" key="1">
    <citation type="submission" date="2022-10" db="EMBL/GenBank/DDBJ databases">
        <title>Roseovarius pelagicus sp. nov., isolated from Arctic seawater.</title>
        <authorList>
            <person name="Hong Y.W."/>
            <person name="Hwang C.Y."/>
        </authorList>
    </citation>
    <scope>NUCLEOTIDE SEQUENCE</scope>
    <source>
        <strain evidence="3">HL-MP18</strain>
    </source>
</reference>
<dbReference type="Pfam" id="PF13561">
    <property type="entry name" value="adh_short_C2"/>
    <property type="match status" value="1"/>
</dbReference>
<dbReference type="PRINTS" id="PR00081">
    <property type="entry name" value="GDHRDH"/>
</dbReference>
<dbReference type="Gene3D" id="3.40.50.720">
    <property type="entry name" value="NAD(P)-binding Rossmann-like Domain"/>
    <property type="match status" value="1"/>
</dbReference>
<dbReference type="PANTHER" id="PTHR42760">
    <property type="entry name" value="SHORT-CHAIN DEHYDROGENASES/REDUCTASES FAMILY MEMBER"/>
    <property type="match status" value="1"/>
</dbReference>
<feature type="domain" description="Ketoreductase" evidence="2">
    <location>
        <begin position="10"/>
        <end position="189"/>
    </location>
</feature>
<dbReference type="InterPro" id="IPR036291">
    <property type="entry name" value="NAD(P)-bd_dom_sf"/>
</dbReference>
<keyword evidence="4" id="KW-1185">Reference proteome</keyword>
<evidence type="ECO:0000313" key="4">
    <source>
        <dbReference type="Proteomes" id="UP001064087"/>
    </source>
</evidence>
<protein>
    <submittedName>
        <fullName evidence="3">SDR family oxidoreductase</fullName>
    </submittedName>
</protein>
<dbReference type="SMART" id="SM00822">
    <property type="entry name" value="PKS_KR"/>
    <property type="match status" value="1"/>
</dbReference>
<dbReference type="RefSeq" id="WP_263047085.1">
    <property type="nucleotide sequence ID" value="NZ_CP106738.1"/>
</dbReference>
<dbReference type="InterPro" id="IPR020904">
    <property type="entry name" value="Sc_DH/Rdtase_CS"/>
</dbReference>
<dbReference type="PANTHER" id="PTHR42760:SF135">
    <property type="entry name" value="BLL7886 PROTEIN"/>
    <property type="match status" value="1"/>
</dbReference>